<accession>A0A9N8VQW4</accession>
<protein>
    <submittedName>
        <fullName evidence="2">10342_t:CDS:1</fullName>
    </submittedName>
</protein>
<keyword evidence="1" id="KW-0472">Membrane</keyword>
<dbReference type="PROSITE" id="PS51257">
    <property type="entry name" value="PROKAR_LIPOPROTEIN"/>
    <property type="match status" value="1"/>
</dbReference>
<name>A0A9N8VQW4_FUNMO</name>
<reference evidence="2" key="1">
    <citation type="submission" date="2021-06" db="EMBL/GenBank/DDBJ databases">
        <authorList>
            <person name="Kallberg Y."/>
            <person name="Tangrot J."/>
            <person name="Rosling A."/>
        </authorList>
    </citation>
    <scope>NUCLEOTIDE SEQUENCE</scope>
    <source>
        <strain evidence="2">87-6 pot B 2015</strain>
    </source>
</reference>
<evidence type="ECO:0000313" key="2">
    <source>
        <dbReference type="EMBL" id="CAG8463148.1"/>
    </source>
</evidence>
<feature type="transmembrane region" description="Helical" evidence="1">
    <location>
        <begin position="7"/>
        <end position="26"/>
    </location>
</feature>
<gene>
    <name evidence="2" type="ORF">FMOSSE_LOCUS2144</name>
</gene>
<keyword evidence="1" id="KW-1133">Transmembrane helix</keyword>
<keyword evidence="3" id="KW-1185">Reference proteome</keyword>
<evidence type="ECO:0000256" key="1">
    <source>
        <dbReference type="SAM" id="Phobius"/>
    </source>
</evidence>
<proteinExistence type="predicted"/>
<dbReference type="Proteomes" id="UP000789375">
    <property type="component" value="Unassembled WGS sequence"/>
</dbReference>
<keyword evidence="1" id="KW-0812">Transmembrane</keyword>
<organism evidence="2 3">
    <name type="scientific">Funneliformis mosseae</name>
    <name type="common">Endomycorrhizal fungus</name>
    <name type="synonym">Glomus mosseae</name>
    <dbReference type="NCBI Taxonomy" id="27381"/>
    <lineage>
        <taxon>Eukaryota</taxon>
        <taxon>Fungi</taxon>
        <taxon>Fungi incertae sedis</taxon>
        <taxon>Mucoromycota</taxon>
        <taxon>Glomeromycotina</taxon>
        <taxon>Glomeromycetes</taxon>
        <taxon>Glomerales</taxon>
        <taxon>Glomeraceae</taxon>
        <taxon>Funneliformis</taxon>
    </lineage>
</organism>
<evidence type="ECO:0000313" key="3">
    <source>
        <dbReference type="Proteomes" id="UP000789375"/>
    </source>
</evidence>
<dbReference type="EMBL" id="CAJVPP010000268">
    <property type="protein sequence ID" value="CAG8463148.1"/>
    <property type="molecule type" value="Genomic_DNA"/>
</dbReference>
<dbReference type="AlphaFoldDB" id="A0A9N8VQW4"/>
<comment type="caution">
    <text evidence="2">The sequence shown here is derived from an EMBL/GenBank/DDBJ whole genome shotgun (WGS) entry which is preliminary data.</text>
</comment>
<sequence>MTYARNYFLVYILFAACFATVGGTYVTHFEATGHYLLVVEYRSLNIMIGELFKLFNFTVLLQTVIEIVVMSVYVNIKNAIAKLRKRLLNFF</sequence>
<feature type="transmembrane region" description="Helical" evidence="1">
    <location>
        <begin position="54"/>
        <end position="76"/>
    </location>
</feature>